<dbReference type="AlphaFoldDB" id="A0A081P554"/>
<comment type="similarity">
    <text evidence="2">Belongs to the zinc-containing alcohol dehydrogenase family.</text>
</comment>
<dbReference type="OrthoDB" id="9781031at2"/>
<accession>A0A081P554</accession>
<name>A0A081P554_9BACL</name>
<keyword evidence="4" id="KW-0862">Zinc</keyword>
<dbReference type="Gene3D" id="3.90.180.10">
    <property type="entry name" value="Medium-chain alcohol dehydrogenases, catalytic domain"/>
    <property type="match status" value="2"/>
</dbReference>
<dbReference type="RefSeq" id="WP_036681063.1">
    <property type="nucleotide sequence ID" value="NZ_JNVM01000009.1"/>
</dbReference>
<dbReference type="SUPFAM" id="SSF51735">
    <property type="entry name" value="NAD(P)-binding Rossmann-fold domains"/>
    <property type="match status" value="1"/>
</dbReference>
<dbReference type="InterPro" id="IPR020843">
    <property type="entry name" value="ER"/>
</dbReference>
<dbReference type="Pfam" id="PF08240">
    <property type="entry name" value="ADH_N"/>
    <property type="match status" value="1"/>
</dbReference>
<dbReference type="PANTHER" id="PTHR43350">
    <property type="entry name" value="NAD-DEPENDENT ALCOHOL DEHYDROGENASE"/>
    <property type="match status" value="1"/>
</dbReference>
<dbReference type="InterPro" id="IPR013154">
    <property type="entry name" value="ADH-like_N"/>
</dbReference>
<proteinExistence type="inferred from homology"/>
<protein>
    <submittedName>
        <fullName evidence="7">Alcohol dehydrogenase</fullName>
    </submittedName>
</protein>
<dbReference type="GO" id="GO:0046872">
    <property type="term" value="F:metal ion binding"/>
    <property type="evidence" value="ECO:0007669"/>
    <property type="project" value="UniProtKB-KW"/>
</dbReference>
<evidence type="ECO:0000256" key="3">
    <source>
        <dbReference type="ARBA" id="ARBA00022723"/>
    </source>
</evidence>
<evidence type="ECO:0000259" key="6">
    <source>
        <dbReference type="SMART" id="SM00829"/>
    </source>
</evidence>
<keyword evidence="3" id="KW-0479">Metal-binding</keyword>
<sequence>MRAVVAINGEAEVRQVPEPVVEPNMMLVRTICSAISPGTEIEMKKRAGATPVSLGYSAVGTVLQTGKGVTHVRPGDRVACYGAPYVKHAELLAVPKALAVPLPDSLSSEEAAFVGLGAIAIHGLRQAGLQFGSKVAVVGLGILGQLTCQIAEAAGYRVYALDLLEERCSMLRRSGLQTVFASYEELEDSLRADYLVEGADAVVLCAGGGGAELLNRSLGWLRDRGRIVIVGDMHAELSRELMFAKEAELRIARAGGPGRYDTAYEQDGVDYPVGFVRWTEGRNMYEYIRLLGERKIDVKPLISKKLPVDRVEEAYEWYLRAPKETLGVLLTY</sequence>
<dbReference type="InterPro" id="IPR013149">
    <property type="entry name" value="ADH-like_C"/>
</dbReference>
<reference evidence="7 8" key="1">
    <citation type="submission" date="2014-06" db="EMBL/GenBank/DDBJ databases">
        <title>Draft genome sequence of Paenibacillus sp. MSt1.</title>
        <authorList>
            <person name="Aw Y.K."/>
            <person name="Ong K.S."/>
            <person name="Gan H.M."/>
            <person name="Lee S.M."/>
        </authorList>
    </citation>
    <scope>NUCLEOTIDE SEQUENCE [LARGE SCALE GENOMIC DNA]</scope>
    <source>
        <strain evidence="7 8">MSt1</strain>
    </source>
</reference>
<evidence type="ECO:0000256" key="2">
    <source>
        <dbReference type="ARBA" id="ARBA00008072"/>
    </source>
</evidence>
<dbReference type="Pfam" id="PF00107">
    <property type="entry name" value="ADH_zinc_N"/>
    <property type="match status" value="1"/>
</dbReference>
<dbReference type="GO" id="GO:0016491">
    <property type="term" value="F:oxidoreductase activity"/>
    <property type="evidence" value="ECO:0007669"/>
    <property type="project" value="UniProtKB-KW"/>
</dbReference>
<gene>
    <name evidence="7" type="ORF">ET33_37280</name>
</gene>
<dbReference type="CDD" id="cd08255">
    <property type="entry name" value="2-desacetyl-2-hydroxyethyl_bacteriochlorophyllide_like"/>
    <property type="match status" value="1"/>
</dbReference>
<feature type="domain" description="Enoyl reductase (ER)" evidence="6">
    <location>
        <begin position="9"/>
        <end position="328"/>
    </location>
</feature>
<evidence type="ECO:0000256" key="5">
    <source>
        <dbReference type="ARBA" id="ARBA00023002"/>
    </source>
</evidence>
<evidence type="ECO:0000313" key="7">
    <source>
        <dbReference type="EMBL" id="KEQ25827.1"/>
    </source>
</evidence>
<dbReference type="SUPFAM" id="SSF50129">
    <property type="entry name" value="GroES-like"/>
    <property type="match status" value="1"/>
</dbReference>
<organism evidence="7 8">
    <name type="scientific">Paenibacillus tyrfis</name>
    <dbReference type="NCBI Taxonomy" id="1501230"/>
    <lineage>
        <taxon>Bacteria</taxon>
        <taxon>Bacillati</taxon>
        <taxon>Bacillota</taxon>
        <taxon>Bacilli</taxon>
        <taxon>Bacillales</taxon>
        <taxon>Paenibacillaceae</taxon>
        <taxon>Paenibacillus</taxon>
    </lineage>
</organism>
<dbReference type="Gene3D" id="3.40.50.720">
    <property type="entry name" value="NAD(P)-binding Rossmann-like Domain"/>
    <property type="match status" value="1"/>
</dbReference>
<evidence type="ECO:0000313" key="8">
    <source>
        <dbReference type="Proteomes" id="UP000028123"/>
    </source>
</evidence>
<dbReference type="Proteomes" id="UP000028123">
    <property type="component" value="Unassembled WGS sequence"/>
</dbReference>
<evidence type="ECO:0000256" key="4">
    <source>
        <dbReference type="ARBA" id="ARBA00022833"/>
    </source>
</evidence>
<evidence type="ECO:0000256" key="1">
    <source>
        <dbReference type="ARBA" id="ARBA00001947"/>
    </source>
</evidence>
<comment type="cofactor">
    <cofactor evidence="1">
        <name>Zn(2+)</name>
        <dbReference type="ChEBI" id="CHEBI:29105"/>
    </cofactor>
</comment>
<comment type="caution">
    <text evidence="7">The sequence shown here is derived from an EMBL/GenBank/DDBJ whole genome shotgun (WGS) entry which is preliminary data.</text>
</comment>
<dbReference type="EMBL" id="JNVM01000009">
    <property type="protein sequence ID" value="KEQ25827.1"/>
    <property type="molecule type" value="Genomic_DNA"/>
</dbReference>
<dbReference type="InterPro" id="IPR011032">
    <property type="entry name" value="GroES-like_sf"/>
</dbReference>
<keyword evidence="5" id="KW-0560">Oxidoreductase</keyword>
<dbReference type="eggNOG" id="COG1063">
    <property type="taxonomic scope" value="Bacteria"/>
</dbReference>
<dbReference type="InterPro" id="IPR036291">
    <property type="entry name" value="NAD(P)-bd_dom_sf"/>
</dbReference>
<keyword evidence="8" id="KW-1185">Reference proteome</keyword>
<dbReference type="PANTHER" id="PTHR43350:SF19">
    <property type="entry name" value="D-GULOSIDE 3-DEHYDROGENASE"/>
    <property type="match status" value="1"/>
</dbReference>
<dbReference type="SMART" id="SM00829">
    <property type="entry name" value="PKS_ER"/>
    <property type="match status" value="1"/>
</dbReference>